<name>A0A3S3NIT3_9MAGN</name>
<dbReference type="STRING" id="337451.A0A3S3NIT3"/>
<dbReference type="Pfam" id="PF00226">
    <property type="entry name" value="DnaJ"/>
    <property type="match status" value="1"/>
</dbReference>
<gene>
    <name evidence="2" type="ORF">CKAN_02226000</name>
</gene>
<dbReference type="Gene3D" id="1.10.287.110">
    <property type="entry name" value="DnaJ domain"/>
    <property type="match status" value="1"/>
</dbReference>
<dbReference type="EMBL" id="QPKB01000009">
    <property type="protein sequence ID" value="RWR93030.1"/>
    <property type="molecule type" value="Genomic_DNA"/>
</dbReference>
<dbReference type="CDD" id="cd06257">
    <property type="entry name" value="DnaJ"/>
    <property type="match status" value="1"/>
</dbReference>
<evidence type="ECO:0000313" key="2">
    <source>
        <dbReference type="EMBL" id="RWR93030.1"/>
    </source>
</evidence>
<proteinExistence type="predicted"/>
<dbReference type="InterPro" id="IPR036869">
    <property type="entry name" value="J_dom_sf"/>
</dbReference>
<organism evidence="2 3">
    <name type="scientific">Cinnamomum micranthum f. kanehirae</name>
    <dbReference type="NCBI Taxonomy" id="337451"/>
    <lineage>
        <taxon>Eukaryota</taxon>
        <taxon>Viridiplantae</taxon>
        <taxon>Streptophyta</taxon>
        <taxon>Embryophyta</taxon>
        <taxon>Tracheophyta</taxon>
        <taxon>Spermatophyta</taxon>
        <taxon>Magnoliopsida</taxon>
        <taxon>Magnoliidae</taxon>
        <taxon>Laurales</taxon>
        <taxon>Lauraceae</taxon>
        <taxon>Cinnamomum</taxon>
    </lineage>
</organism>
<accession>A0A3S3NIT3</accession>
<dbReference type="AlphaFoldDB" id="A0A3S3NIT3"/>
<dbReference type="Proteomes" id="UP000283530">
    <property type="component" value="Unassembled WGS sequence"/>
</dbReference>
<feature type="domain" description="J" evidence="1">
    <location>
        <begin position="48"/>
        <end position="116"/>
    </location>
</feature>
<dbReference type="PANTHER" id="PTHR45090">
    <property type="entry name" value="CHAPERONE PROTEIN DNAJ 20 CHLOROPLASTIC"/>
    <property type="match status" value="1"/>
</dbReference>
<dbReference type="InterPro" id="IPR001623">
    <property type="entry name" value="DnaJ_domain"/>
</dbReference>
<dbReference type="InterPro" id="IPR053232">
    <property type="entry name" value="DnaJ_C/III_chloroplastic"/>
</dbReference>
<sequence length="150" mass="17558">MSTSLHSSFHGVRSIQLGHRLNDPQRQGKIHIISCRATTNSDMGKQTNFYQVLSLRSEYASIEEIKKAYRSMALVYHPDVCPPSRKEEFAQMFIQVQKAYQTLSDPILRKKHDRELGLEQVENGRKIWEEQLLGLKIRSDCRLRRKERES</sequence>
<evidence type="ECO:0000259" key="1">
    <source>
        <dbReference type="PROSITE" id="PS50076"/>
    </source>
</evidence>
<reference evidence="2 3" key="1">
    <citation type="journal article" date="2019" name="Nat. Plants">
        <title>Stout camphor tree genome fills gaps in understanding of flowering plant genome evolution.</title>
        <authorList>
            <person name="Chaw S.M."/>
            <person name="Liu Y.C."/>
            <person name="Wu Y.W."/>
            <person name="Wang H.Y."/>
            <person name="Lin C.I."/>
            <person name="Wu C.S."/>
            <person name="Ke H.M."/>
            <person name="Chang L.Y."/>
            <person name="Hsu C.Y."/>
            <person name="Yang H.T."/>
            <person name="Sudianto E."/>
            <person name="Hsu M.H."/>
            <person name="Wu K.P."/>
            <person name="Wang L.N."/>
            <person name="Leebens-Mack J.H."/>
            <person name="Tsai I.J."/>
        </authorList>
    </citation>
    <scope>NUCLEOTIDE SEQUENCE [LARGE SCALE GENOMIC DNA]</scope>
    <source>
        <strain evidence="3">cv. Chaw 1501</strain>
        <tissue evidence="2">Young leaves</tissue>
    </source>
</reference>
<keyword evidence="3" id="KW-1185">Reference proteome</keyword>
<comment type="caution">
    <text evidence="2">The sequence shown here is derived from an EMBL/GenBank/DDBJ whole genome shotgun (WGS) entry which is preliminary data.</text>
</comment>
<evidence type="ECO:0000313" key="3">
    <source>
        <dbReference type="Proteomes" id="UP000283530"/>
    </source>
</evidence>
<dbReference type="SMART" id="SM00271">
    <property type="entry name" value="DnaJ"/>
    <property type="match status" value="1"/>
</dbReference>
<protein>
    <submittedName>
        <fullName evidence="2">Chaperone protein dnaJ 20, chloroplastic-like protein</fullName>
    </submittedName>
</protein>
<dbReference type="OrthoDB" id="10250354at2759"/>
<dbReference type="PROSITE" id="PS50076">
    <property type="entry name" value="DNAJ_2"/>
    <property type="match status" value="1"/>
</dbReference>
<dbReference type="PRINTS" id="PR00625">
    <property type="entry name" value="JDOMAIN"/>
</dbReference>
<dbReference type="SUPFAM" id="SSF46565">
    <property type="entry name" value="Chaperone J-domain"/>
    <property type="match status" value="1"/>
</dbReference>
<dbReference type="PANTHER" id="PTHR45090:SF3">
    <property type="entry name" value="OS09G0368800 PROTEIN"/>
    <property type="match status" value="1"/>
</dbReference>
<dbReference type="GO" id="GO:0009507">
    <property type="term" value="C:chloroplast"/>
    <property type="evidence" value="ECO:0007669"/>
    <property type="project" value="TreeGrafter"/>
</dbReference>